<dbReference type="GO" id="GO:0015074">
    <property type="term" value="P:DNA integration"/>
    <property type="evidence" value="ECO:0007669"/>
    <property type="project" value="InterPro"/>
</dbReference>
<accession>A0A4Q1TRM2</accession>
<evidence type="ECO:0000313" key="4">
    <source>
        <dbReference type="Proteomes" id="UP000290767"/>
    </source>
</evidence>
<dbReference type="GO" id="GO:0003677">
    <property type="term" value="F:DNA binding"/>
    <property type="evidence" value="ECO:0007669"/>
    <property type="project" value="InterPro"/>
</dbReference>
<dbReference type="NCBIfam" id="NF033577">
    <property type="entry name" value="transpos_IS481"/>
    <property type="match status" value="1"/>
</dbReference>
<dbReference type="PROSITE" id="PS50994">
    <property type="entry name" value="INTEGRASE"/>
    <property type="match status" value="1"/>
</dbReference>
<dbReference type="InterPro" id="IPR036388">
    <property type="entry name" value="WH-like_DNA-bd_sf"/>
</dbReference>
<dbReference type="Gene3D" id="3.30.420.10">
    <property type="entry name" value="Ribonuclease H-like superfamily/Ribonuclease H"/>
    <property type="match status" value="1"/>
</dbReference>
<dbReference type="RefSeq" id="WP_129420973.1">
    <property type="nucleotide sequence ID" value="NZ_MZMU01000016.1"/>
</dbReference>
<evidence type="ECO:0000313" key="3">
    <source>
        <dbReference type="EMBL" id="RXT20747.1"/>
    </source>
</evidence>
<gene>
    <name evidence="3" type="ORF">B5P46_24170</name>
</gene>
<dbReference type="InterPro" id="IPR001584">
    <property type="entry name" value="Integrase_cat-core"/>
</dbReference>
<proteinExistence type="predicted"/>
<evidence type="ECO:0000256" key="1">
    <source>
        <dbReference type="SAM" id="MobiDB-lite"/>
    </source>
</evidence>
<dbReference type="SUPFAM" id="SSF53098">
    <property type="entry name" value="Ribonuclease H-like"/>
    <property type="match status" value="1"/>
</dbReference>
<name>A0A4Q1TRM2_RHILE</name>
<dbReference type="InterPro" id="IPR009057">
    <property type="entry name" value="Homeodomain-like_sf"/>
</dbReference>
<organism evidence="3 4">
    <name type="scientific">Rhizobium leguminosarum</name>
    <dbReference type="NCBI Taxonomy" id="384"/>
    <lineage>
        <taxon>Bacteria</taxon>
        <taxon>Pseudomonadati</taxon>
        <taxon>Pseudomonadota</taxon>
        <taxon>Alphaproteobacteria</taxon>
        <taxon>Hyphomicrobiales</taxon>
        <taxon>Rhizobiaceae</taxon>
        <taxon>Rhizobium/Agrobacterium group</taxon>
        <taxon>Rhizobium</taxon>
    </lineage>
</organism>
<dbReference type="PANTHER" id="PTHR35004:SF7">
    <property type="entry name" value="INTEGRASE PROTEIN"/>
    <property type="match status" value="1"/>
</dbReference>
<dbReference type="InterPro" id="IPR010982">
    <property type="entry name" value="Lambda_DNA-bd_dom_sf"/>
</dbReference>
<dbReference type="InterPro" id="IPR012337">
    <property type="entry name" value="RNaseH-like_sf"/>
</dbReference>
<dbReference type="SUPFAM" id="SSF46689">
    <property type="entry name" value="Homeodomain-like"/>
    <property type="match status" value="1"/>
</dbReference>
<dbReference type="Proteomes" id="UP000290767">
    <property type="component" value="Unassembled WGS sequence"/>
</dbReference>
<dbReference type="Gene3D" id="1.10.260.40">
    <property type="entry name" value="lambda repressor-like DNA-binding domains"/>
    <property type="match status" value="1"/>
</dbReference>
<reference evidence="3 4" key="1">
    <citation type="submission" date="2017-03" db="EMBL/GenBank/DDBJ databases">
        <authorList>
            <person name="Safronova V.I."/>
            <person name="Sazanova A.L."/>
            <person name="Chirak E.R."/>
        </authorList>
    </citation>
    <scope>NUCLEOTIDE SEQUENCE [LARGE SCALE GENOMIC DNA]</scope>
    <source>
        <strain evidence="3 4">Tri-43</strain>
    </source>
</reference>
<dbReference type="InterPro" id="IPR024967">
    <property type="entry name" value="DNA-bd_IS481-type"/>
</dbReference>
<feature type="non-terminal residue" evidence="3">
    <location>
        <position position="317"/>
    </location>
</feature>
<dbReference type="Gene3D" id="1.10.10.10">
    <property type="entry name" value="Winged helix-like DNA-binding domain superfamily/Winged helix DNA-binding domain"/>
    <property type="match status" value="1"/>
</dbReference>
<protein>
    <submittedName>
        <fullName evidence="3">IS481 family transposase</fullName>
    </submittedName>
</protein>
<dbReference type="EMBL" id="MZMU01000016">
    <property type="protein sequence ID" value="RXT20747.1"/>
    <property type="molecule type" value="Genomic_DNA"/>
</dbReference>
<comment type="caution">
    <text evidence="3">The sequence shown here is derived from an EMBL/GenBank/DDBJ whole genome shotgun (WGS) entry which is preliminary data.</text>
</comment>
<feature type="domain" description="Integrase catalytic" evidence="2">
    <location>
        <begin position="128"/>
        <end position="310"/>
    </location>
</feature>
<dbReference type="InterPro" id="IPR036397">
    <property type="entry name" value="RNaseH_sf"/>
</dbReference>
<dbReference type="AlphaFoldDB" id="A0A4Q1TRM2"/>
<sequence>MNIHKNARLTPLRREEMALAVAEGQVSKAQAARLYGVSPKIVSRWLERFRAQGRAGMADRSSRPKISPRQTGQSLAERIVALRRQRLTGKHIAMETGVSPATVSRVLRRAGLSRMKDIDPAEPVVRYEYAEPGGLIHLDIKRLGRFHRVGHRITGDRTGQSNSRGVGWEYVHICIDDASRIAFTDIFPDETAVSAIAFLKAAVAYYRSLGITVTRVMTDNGSCYKAKDFATACRALGLKHIRTKPYTPKTNGKAERFIQTALREWAYARAYPSSEHRKAHLPNWTHMYNWHRPHGSLKSKTPIGRLGLNRDNLLRLH</sequence>
<feature type="region of interest" description="Disordered" evidence="1">
    <location>
        <begin position="54"/>
        <end position="75"/>
    </location>
</feature>
<dbReference type="InterPro" id="IPR047656">
    <property type="entry name" value="IS481-like_transpos"/>
</dbReference>
<dbReference type="Pfam" id="PF13683">
    <property type="entry name" value="rve_3"/>
    <property type="match status" value="1"/>
</dbReference>
<evidence type="ECO:0000259" key="2">
    <source>
        <dbReference type="PROSITE" id="PS50994"/>
    </source>
</evidence>
<dbReference type="PANTHER" id="PTHR35004">
    <property type="entry name" value="TRANSPOSASE RV3428C-RELATED"/>
    <property type="match status" value="1"/>
</dbReference>
<dbReference type="Pfam" id="PF13011">
    <property type="entry name" value="LZ_Tnp_IS481"/>
    <property type="match status" value="1"/>
</dbReference>